<comment type="caution">
    <text evidence="3">The sequence shown here is derived from an EMBL/GenBank/DDBJ whole genome shotgun (WGS) entry which is preliminary data.</text>
</comment>
<keyword evidence="4" id="KW-1185">Reference proteome</keyword>
<reference evidence="3 4" key="1">
    <citation type="submission" date="2023-01" db="EMBL/GenBank/DDBJ databases">
        <title>Analysis of 21 Apiospora genomes using comparative genomics revels a genus with tremendous synthesis potential of carbohydrate active enzymes and secondary metabolites.</title>
        <authorList>
            <person name="Sorensen T."/>
        </authorList>
    </citation>
    <scope>NUCLEOTIDE SEQUENCE [LARGE SCALE GENOMIC DNA]</scope>
    <source>
        <strain evidence="3 4">CBS 114990</strain>
    </source>
</reference>
<evidence type="ECO:0000259" key="2">
    <source>
        <dbReference type="Pfam" id="PF13924"/>
    </source>
</evidence>
<dbReference type="GeneID" id="92044027"/>
<feature type="region of interest" description="Disordered" evidence="1">
    <location>
        <begin position="1"/>
        <end position="22"/>
    </location>
</feature>
<sequence>MTGLLPIPDQTAAPLPTEEEMSSQLAGSWRIRSFELTNDPNSTERITIVNRPCGRQPLGSLVLNQDPPYLCCMLTSTEAAQPIPSAIYTTASDEEVLRVARPLLSCMGRYELLRQEGGHGWMLKTSVDVAVDPNWMGTDQIQTVELREEYDGTMIMVLRPIQPFLFRSGGLFVARLEWEKITT</sequence>
<dbReference type="EMBL" id="JAQQWN010000005">
    <property type="protein sequence ID" value="KAK8085381.1"/>
    <property type="molecule type" value="Genomic_DNA"/>
</dbReference>
<evidence type="ECO:0000313" key="3">
    <source>
        <dbReference type="EMBL" id="KAK8085381.1"/>
    </source>
</evidence>
<gene>
    <name evidence="3" type="ORF">PG997_006652</name>
</gene>
<protein>
    <recommendedName>
        <fullName evidence="2">Lipocalin-like domain-containing protein</fullName>
    </recommendedName>
</protein>
<dbReference type="RefSeq" id="XP_066669890.1">
    <property type="nucleotide sequence ID" value="XM_066810967.1"/>
</dbReference>
<dbReference type="Pfam" id="PF13924">
    <property type="entry name" value="Lipocalin_5"/>
    <property type="match status" value="1"/>
</dbReference>
<dbReference type="Proteomes" id="UP001433268">
    <property type="component" value="Unassembled WGS sequence"/>
</dbReference>
<organism evidence="3 4">
    <name type="scientific">Apiospora hydei</name>
    <dbReference type="NCBI Taxonomy" id="1337664"/>
    <lineage>
        <taxon>Eukaryota</taxon>
        <taxon>Fungi</taxon>
        <taxon>Dikarya</taxon>
        <taxon>Ascomycota</taxon>
        <taxon>Pezizomycotina</taxon>
        <taxon>Sordariomycetes</taxon>
        <taxon>Xylariomycetidae</taxon>
        <taxon>Amphisphaeriales</taxon>
        <taxon>Apiosporaceae</taxon>
        <taxon>Apiospora</taxon>
    </lineage>
</organism>
<evidence type="ECO:0000256" key="1">
    <source>
        <dbReference type="SAM" id="MobiDB-lite"/>
    </source>
</evidence>
<evidence type="ECO:0000313" key="4">
    <source>
        <dbReference type="Proteomes" id="UP001433268"/>
    </source>
</evidence>
<accession>A0ABR1WPD4</accession>
<dbReference type="InterPro" id="IPR024311">
    <property type="entry name" value="Lipocalin-like"/>
</dbReference>
<feature type="domain" description="Lipocalin-like" evidence="2">
    <location>
        <begin position="27"/>
        <end position="151"/>
    </location>
</feature>
<name>A0ABR1WPD4_9PEZI</name>
<proteinExistence type="predicted"/>